<dbReference type="EMBL" id="JALJOU010000002">
    <property type="protein sequence ID" value="KAK9846008.1"/>
    <property type="molecule type" value="Genomic_DNA"/>
</dbReference>
<reference evidence="11 12" key="1">
    <citation type="journal article" date="2024" name="Nat. Commun.">
        <title>Phylogenomics reveals the evolutionary origins of lichenization in chlorophyte algae.</title>
        <authorList>
            <person name="Puginier C."/>
            <person name="Libourel C."/>
            <person name="Otte J."/>
            <person name="Skaloud P."/>
            <person name="Haon M."/>
            <person name="Grisel S."/>
            <person name="Petersen M."/>
            <person name="Berrin J.G."/>
            <person name="Delaux P.M."/>
            <person name="Dal Grande F."/>
            <person name="Keller J."/>
        </authorList>
    </citation>
    <scope>NUCLEOTIDE SEQUENCE [LARGE SCALE GENOMIC DNA]</scope>
    <source>
        <strain evidence="11 12">SAG 245.80</strain>
    </source>
</reference>
<dbReference type="InterPro" id="IPR001752">
    <property type="entry name" value="Kinesin_motor_dom"/>
</dbReference>
<keyword evidence="3 6" id="KW-0067">ATP-binding</keyword>
<feature type="compositionally biased region" description="Low complexity" evidence="9">
    <location>
        <begin position="681"/>
        <end position="697"/>
    </location>
</feature>
<accession>A0AAW1SKF2</accession>
<feature type="coiled-coil region" evidence="8">
    <location>
        <begin position="435"/>
        <end position="462"/>
    </location>
</feature>
<feature type="binding site" evidence="6">
    <location>
        <begin position="143"/>
        <end position="150"/>
    </location>
    <ligand>
        <name>ATP</name>
        <dbReference type="ChEBI" id="CHEBI:30616"/>
    </ligand>
</feature>
<evidence type="ECO:0000256" key="8">
    <source>
        <dbReference type="SAM" id="Coils"/>
    </source>
</evidence>
<dbReference type="GO" id="GO:0005524">
    <property type="term" value="F:ATP binding"/>
    <property type="evidence" value="ECO:0007669"/>
    <property type="project" value="UniProtKB-UniRule"/>
</dbReference>
<evidence type="ECO:0000313" key="11">
    <source>
        <dbReference type="EMBL" id="KAK9846008.1"/>
    </source>
</evidence>
<dbReference type="InterPro" id="IPR027640">
    <property type="entry name" value="Kinesin-like_fam"/>
</dbReference>
<comment type="similarity">
    <text evidence="6 7">Belongs to the TRAFAC class myosin-kinesin ATPase superfamily. Kinesin family.</text>
</comment>
<dbReference type="InterPro" id="IPR027417">
    <property type="entry name" value="P-loop_NTPase"/>
</dbReference>
<dbReference type="Gene3D" id="3.40.850.10">
    <property type="entry name" value="Kinesin motor domain"/>
    <property type="match status" value="1"/>
</dbReference>
<gene>
    <name evidence="11" type="ORF">WJX81_008288</name>
</gene>
<keyword evidence="5 6" id="KW-0505">Motor protein</keyword>
<dbReference type="Pfam" id="PF00225">
    <property type="entry name" value="Kinesin"/>
    <property type="match status" value="1"/>
</dbReference>
<dbReference type="AlphaFoldDB" id="A0AAW1SKF2"/>
<dbReference type="Proteomes" id="UP001445335">
    <property type="component" value="Unassembled WGS sequence"/>
</dbReference>
<dbReference type="SMART" id="SM00129">
    <property type="entry name" value="KISc"/>
    <property type="match status" value="1"/>
</dbReference>
<dbReference type="SUPFAM" id="SSF52540">
    <property type="entry name" value="P-loop containing nucleoside triphosphate hydrolases"/>
    <property type="match status" value="1"/>
</dbReference>
<evidence type="ECO:0000256" key="9">
    <source>
        <dbReference type="SAM" id="MobiDB-lite"/>
    </source>
</evidence>
<dbReference type="PANTHER" id="PTHR47968:SF36">
    <property type="entry name" value="KINESIN HEAVY CHAIN ISOFORM X1"/>
    <property type="match status" value="1"/>
</dbReference>
<dbReference type="GO" id="GO:0007018">
    <property type="term" value="P:microtubule-based movement"/>
    <property type="evidence" value="ECO:0007669"/>
    <property type="project" value="InterPro"/>
</dbReference>
<feature type="region of interest" description="Disordered" evidence="9">
    <location>
        <begin position="1"/>
        <end position="30"/>
    </location>
</feature>
<dbReference type="GO" id="GO:0005874">
    <property type="term" value="C:microtubule"/>
    <property type="evidence" value="ECO:0007669"/>
    <property type="project" value="UniProtKB-KW"/>
</dbReference>
<evidence type="ECO:0000256" key="2">
    <source>
        <dbReference type="ARBA" id="ARBA00022741"/>
    </source>
</evidence>
<dbReference type="PROSITE" id="PS00411">
    <property type="entry name" value="KINESIN_MOTOR_1"/>
    <property type="match status" value="1"/>
</dbReference>
<keyword evidence="12" id="KW-1185">Reference proteome</keyword>
<evidence type="ECO:0000256" key="6">
    <source>
        <dbReference type="PROSITE-ProRule" id="PRU00283"/>
    </source>
</evidence>
<feature type="domain" description="Kinesin motor" evidence="10">
    <location>
        <begin position="42"/>
        <end position="419"/>
    </location>
</feature>
<sequence length="785" mass="85450">MAGDWAERPRTPLEELPSSQWPEQALTEGPTFDASDAACTDSIKVFTRVRPPLERERRSYLPYADAVLIHPDARTLSLSENVSGTSLNGAASVENGLVYPTHQFTYDRVFGPDSQQAEVYEHAARGAVLSTLQGFNATVIAYGQTGTGKTYTMEGDRVGPGRGIIPRAIDEVFAFIENDAAPRSKYLVRAAFLQIYNEVISDLLKPAQRELVIREDPRRGKYVHGLSEWVVRSPAEVYQLMEVGAAARMTGATKLNERSSRSHAVFILIVEQSRAPGAAGGADDEMDQFRGLTPGMGRKAGAAAAGARERQSVSVGKLNLVDLAGSERVHITGATGRRLEESKRINSSLSALGNVIAALTDARGARAHVPYRDSKLTRLLEDSLGGNCKTTILAMISPALDAFPESLSTAKFAQRAKAVRNAARVNEDLDQRTLLRRYEGELRRLRAELQQRQRDVVDKRQLLQVEEQKRRAEADKLAAITALEQRSREFMAEKEAKRRLEARISGMQSQLLIGGTKVEDTPVFRTLLAREQQRMRGEYEQRLRDLESERLTAEHDKAKVDRYKALLVKQRDIMIALTARLNERDDSILGLQEELEAYDAHQKRLEDTLDMRTSELIALRKAAVEHSAVSPVKSAQLALALGAWATGSGHGQNAAIAGPGGEDAPAPSLLAPNALEERAASGDSAEASGSPAGAAPADAQELEALREACAVAAKERAALLTILDAKVGALVADIAHGLRELPEQAQAHPQLQARVDALQRLVAATVRAMSSGANHRPPGELRGMD</sequence>
<evidence type="ECO:0000256" key="3">
    <source>
        <dbReference type="ARBA" id="ARBA00022840"/>
    </source>
</evidence>
<proteinExistence type="inferred from homology"/>
<name>A0AAW1SKF2_9CHLO</name>
<dbReference type="InterPro" id="IPR036961">
    <property type="entry name" value="Kinesin_motor_dom_sf"/>
</dbReference>
<evidence type="ECO:0000259" key="10">
    <source>
        <dbReference type="PROSITE" id="PS50067"/>
    </source>
</evidence>
<feature type="coiled-coil region" evidence="8">
    <location>
        <begin position="529"/>
        <end position="556"/>
    </location>
</feature>
<evidence type="ECO:0000256" key="4">
    <source>
        <dbReference type="ARBA" id="ARBA00023054"/>
    </source>
</evidence>
<comment type="caution">
    <text evidence="11">The sequence shown here is derived from an EMBL/GenBank/DDBJ whole genome shotgun (WGS) entry which is preliminary data.</text>
</comment>
<dbReference type="InterPro" id="IPR019821">
    <property type="entry name" value="Kinesin_motor_CS"/>
</dbReference>
<evidence type="ECO:0000256" key="5">
    <source>
        <dbReference type="ARBA" id="ARBA00023175"/>
    </source>
</evidence>
<feature type="compositionally biased region" description="Basic and acidic residues" evidence="9">
    <location>
        <begin position="1"/>
        <end position="13"/>
    </location>
</feature>
<keyword evidence="1 7" id="KW-0493">Microtubule</keyword>
<organism evidence="11 12">
    <name type="scientific">Elliptochloris bilobata</name>
    <dbReference type="NCBI Taxonomy" id="381761"/>
    <lineage>
        <taxon>Eukaryota</taxon>
        <taxon>Viridiplantae</taxon>
        <taxon>Chlorophyta</taxon>
        <taxon>core chlorophytes</taxon>
        <taxon>Trebouxiophyceae</taxon>
        <taxon>Trebouxiophyceae incertae sedis</taxon>
        <taxon>Elliptochloris clade</taxon>
        <taxon>Elliptochloris</taxon>
    </lineage>
</organism>
<dbReference type="PROSITE" id="PS50067">
    <property type="entry name" value="KINESIN_MOTOR_2"/>
    <property type="match status" value="1"/>
</dbReference>
<keyword evidence="2 6" id="KW-0547">Nucleotide-binding</keyword>
<keyword evidence="4 8" id="KW-0175">Coiled coil</keyword>
<feature type="region of interest" description="Disordered" evidence="9">
    <location>
        <begin position="677"/>
        <end position="697"/>
    </location>
</feature>
<evidence type="ECO:0000256" key="7">
    <source>
        <dbReference type="RuleBase" id="RU000394"/>
    </source>
</evidence>
<evidence type="ECO:0000313" key="12">
    <source>
        <dbReference type="Proteomes" id="UP001445335"/>
    </source>
</evidence>
<dbReference type="GO" id="GO:0003777">
    <property type="term" value="F:microtubule motor activity"/>
    <property type="evidence" value="ECO:0007669"/>
    <property type="project" value="InterPro"/>
</dbReference>
<dbReference type="CDD" id="cd00106">
    <property type="entry name" value="KISc"/>
    <property type="match status" value="1"/>
</dbReference>
<dbReference type="GO" id="GO:0008017">
    <property type="term" value="F:microtubule binding"/>
    <property type="evidence" value="ECO:0007669"/>
    <property type="project" value="InterPro"/>
</dbReference>
<evidence type="ECO:0000256" key="1">
    <source>
        <dbReference type="ARBA" id="ARBA00022701"/>
    </source>
</evidence>
<dbReference type="PANTHER" id="PTHR47968">
    <property type="entry name" value="CENTROMERE PROTEIN E"/>
    <property type="match status" value="1"/>
</dbReference>
<dbReference type="PRINTS" id="PR00380">
    <property type="entry name" value="KINESINHEAVY"/>
</dbReference>
<protein>
    <recommendedName>
        <fullName evidence="7">Kinesin-like protein</fullName>
    </recommendedName>
</protein>